<comment type="caution">
    <text evidence="2">The sequence shown here is derived from an EMBL/GenBank/DDBJ whole genome shotgun (WGS) entry which is preliminary data.</text>
</comment>
<keyword evidence="1" id="KW-1133">Transmembrane helix</keyword>
<keyword evidence="1" id="KW-0812">Transmembrane</keyword>
<keyword evidence="3" id="KW-1185">Reference proteome</keyword>
<dbReference type="EMBL" id="NQXA01000002">
    <property type="protein sequence ID" value="PHQ30244.1"/>
    <property type="molecule type" value="Genomic_DNA"/>
</dbReference>
<evidence type="ECO:0000313" key="2">
    <source>
        <dbReference type="EMBL" id="PHQ30244.1"/>
    </source>
</evidence>
<feature type="transmembrane region" description="Helical" evidence="1">
    <location>
        <begin position="20"/>
        <end position="39"/>
    </location>
</feature>
<name>A0A2G1VU21_9FLAO</name>
<dbReference type="AlphaFoldDB" id="A0A2G1VU21"/>
<reference evidence="2 3" key="1">
    <citation type="submission" date="2017-08" db="EMBL/GenBank/DDBJ databases">
        <title>The whole genome shortgun sequences of strain Leeuwenhoekiella nanhaiensis G18 from the South China Sea.</title>
        <authorList>
            <person name="Liu Q."/>
        </authorList>
    </citation>
    <scope>NUCLEOTIDE SEQUENCE [LARGE SCALE GENOMIC DNA]</scope>
    <source>
        <strain evidence="2 3">G18</strain>
    </source>
</reference>
<accession>A0A2G1VU21</accession>
<sequence length="227" mass="26292">MKTLDQAIAEVEKRDKRSKIFYIIAGIIIALLLALTFSLNHKLSRSNERLERTKDSLQIIDNQTIGYVSMIDTIYDSIGDMELNNTRLTRSLDKIGLYFDSIARLRQLPLDTLLKLDSWKIKANELGLNFEKDRDFRVVFLFDKKNASQELKLLNAVEEDTLIRANPVYLDKRNRTLYYYDDGLKSKADSLANRIRDVIDLKVERGSDSNLAKERRSSTFEIYITGD</sequence>
<organism evidence="2 3">
    <name type="scientific">Leeuwenhoekiella nanhaiensis</name>
    <dbReference type="NCBI Taxonomy" id="1655491"/>
    <lineage>
        <taxon>Bacteria</taxon>
        <taxon>Pseudomonadati</taxon>
        <taxon>Bacteroidota</taxon>
        <taxon>Flavobacteriia</taxon>
        <taxon>Flavobacteriales</taxon>
        <taxon>Flavobacteriaceae</taxon>
        <taxon>Leeuwenhoekiella</taxon>
    </lineage>
</organism>
<dbReference type="Proteomes" id="UP000229433">
    <property type="component" value="Unassembled WGS sequence"/>
</dbReference>
<keyword evidence="1" id="KW-0472">Membrane</keyword>
<evidence type="ECO:0000256" key="1">
    <source>
        <dbReference type="SAM" id="Phobius"/>
    </source>
</evidence>
<evidence type="ECO:0000313" key="3">
    <source>
        <dbReference type="Proteomes" id="UP000229433"/>
    </source>
</evidence>
<dbReference type="RefSeq" id="WP_099645078.1">
    <property type="nucleotide sequence ID" value="NZ_KZ319288.1"/>
</dbReference>
<proteinExistence type="predicted"/>
<gene>
    <name evidence="2" type="ORF">CJ305_04585</name>
</gene>
<protein>
    <submittedName>
        <fullName evidence="2">Uncharacterized protein</fullName>
    </submittedName>
</protein>